<name>A0A822F0D7_9BILA</name>
<reference evidence="1" key="1">
    <citation type="submission" date="2021-02" db="EMBL/GenBank/DDBJ databases">
        <authorList>
            <person name="Nowell W R."/>
        </authorList>
    </citation>
    <scope>NUCLEOTIDE SEQUENCE</scope>
</reference>
<proteinExistence type="predicted"/>
<accession>A0A822F0D7</accession>
<protein>
    <submittedName>
        <fullName evidence="1">Uncharacterized protein</fullName>
    </submittedName>
</protein>
<sequence>TPADDVNTKPFRLEESILASEPTLDRGLSSALKLAVQKGYIEQEKHRQNARFISDISA</sequence>
<feature type="non-terminal residue" evidence="1">
    <location>
        <position position="58"/>
    </location>
</feature>
<evidence type="ECO:0000313" key="1">
    <source>
        <dbReference type="EMBL" id="CAF5110027.1"/>
    </source>
</evidence>
<feature type="non-terminal residue" evidence="1">
    <location>
        <position position="1"/>
    </location>
</feature>
<evidence type="ECO:0000313" key="3">
    <source>
        <dbReference type="Proteomes" id="UP000663848"/>
    </source>
</evidence>
<comment type="caution">
    <text evidence="1">The sequence shown here is derived from an EMBL/GenBank/DDBJ whole genome shotgun (WGS) entry which is preliminary data.</text>
</comment>
<evidence type="ECO:0000313" key="2">
    <source>
        <dbReference type="EMBL" id="CAF5137397.1"/>
    </source>
</evidence>
<dbReference type="EMBL" id="CAJOBR010088897">
    <property type="protein sequence ID" value="CAF5137397.1"/>
    <property type="molecule type" value="Genomic_DNA"/>
</dbReference>
<dbReference type="EMBL" id="CAJOBR010075048">
    <property type="protein sequence ID" value="CAF5110027.1"/>
    <property type="molecule type" value="Genomic_DNA"/>
</dbReference>
<dbReference type="AlphaFoldDB" id="A0A822F0D7"/>
<gene>
    <name evidence="1" type="ORF">QYT958_LOCUS45376</name>
    <name evidence="2" type="ORF">QYT958_LOCUS47396</name>
</gene>
<dbReference type="Proteomes" id="UP000663848">
    <property type="component" value="Unassembled WGS sequence"/>
</dbReference>
<organism evidence="1 3">
    <name type="scientific">Rotaria socialis</name>
    <dbReference type="NCBI Taxonomy" id="392032"/>
    <lineage>
        <taxon>Eukaryota</taxon>
        <taxon>Metazoa</taxon>
        <taxon>Spiralia</taxon>
        <taxon>Gnathifera</taxon>
        <taxon>Rotifera</taxon>
        <taxon>Eurotatoria</taxon>
        <taxon>Bdelloidea</taxon>
        <taxon>Philodinida</taxon>
        <taxon>Philodinidae</taxon>
        <taxon>Rotaria</taxon>
    </lineage>
</organism>